<feature type="region of interest" description="Disordered" evidence="1">
    <location>
        <begin position="1"/>
        <end position="40"/>
    </location>
</feature>
<comment type="caution">
    <text evidence="2">The sequence shown here is derived from an EMBL/GenBank/DDBJ whole genome shotgun (WGS) entry which is preliminary data.</text>
</comment>
<dbReference type="EMBL" id="CAKOGP040002395">
    <property type="protein sequence ID" value="CAJ1968641.1"/>
    <property type="molecule type" value="Genomic_DNA"/>
</dbReference>
<keyword evidence="3" id="KW-1185">Reference proteome</keyword>
<proteinExistence type="predicted"/>
<dbReference type="Proteomes" id="UP001295423">
    <property type="component" value="Unassembled WGS sequence"/>
</dbReference>
<reference evidence="2" key="1">
    <citation type="submission" date="2023-08" db="EMBL/GenBank/DDBJ databases">
        <authorList>
            <person name="Audoor S."/>
            <person name="Bilcke G."/>
        </authorList>
    </citation>
    <scope>NUCLEOTIDE SEQUENCE</scope>
</reference>
<feature type="compositionally biased region" description="Polar residues" evidence="1">
    <location>
        <begin position="21"/>
        <end position="34"/>
    </location>
</feature>
<evidence type="ECO:0000313" key="3">
    <source>
        <dbReference type="Proteomes" id="UP001295423"/>
    </source>
</evidence>
<protein>
    <recommendedName>
        <fullName evidence="4">Small EDRK-rich factor-like N-terminal domain-containing protein</fullName>
    </recommendedName>
</protein>
<evidence type="ECO:0000313" key="2">
    <source>
        <dbReference type="EMBL" id="CAJ1968641.1"/>
    </source>
</evidence>
<gene>
    <name evidence="2" type="ORF">CYCCA115_LOCUS23334</name>
</gene>
<evidence type="ECO:0000256" key="1">
    <source>
        <dbReference type="SAM" id="MobiDB-lite"/>
    </source>
</evidence>
<name>A0AAD2JP91_9STRA</name>
<organism evidence="2 3">
    <name type="scientific">Cylindrotheca closterium</name>
    <dbReference type="NCBI Taxonomy" id="2856"/>
    <lineage>
        <taxon>Eukaryota</taxon>
        <taxon>Sar</taxon>
        <taxon>Stramenopiles</taxon>
        <taxon>Ochrophyta</taxon>
        <taxon>Bacillariophyta</taxon>
        <taxon>Bacillariophyceae</taxon>
        <taxon>Bacillariophycidae</taxon>
        <taxon>Bacillariales</taxon>
        <taxon>Bacillariaceae</taxon>
        <taxon>Cylindrotheca</taxon>
    </lineage>
</organism>
<feature type="region of interest" description="Disordered" evidence="1">
    <location>
        <begin position="53"/>
        <end position="94"/>
    </location>
</feature>
<evidence type="ECO:0008006" key="4">
    <source>
        <dbReference type="Google" id="ProtNLM"/>
    </source>
</evidence>
<sequence length="94" mass="10503">MSRGDQRDRDRQKRQAREASKNNVTQREGTPQQRNADDKAALLAKLEAKKAKQLAEPLDQNANIPVPRKKGKKQSETLDDLLSAGLAVGKKKKK</sequence>
<feature type="compositionally biased region" description="Basic and acidic residues" evidence="1">
    <location>
        <begin position="1"/>
        <end position="20"/>
    </location>
</feature>
<dbReference type="AlphaFoldDB" id="A0AAD2JP91"/>
<accession>A0AAD2JP91</accession>